<evidence type="ECO:0000256" key="1">
    <source>
        <dbReference type="SAM" id="MobiDB-lite"/>
    </source>
</evidence>
<dbReference type="Proteomes" id="UP001501509">
    <property type="component" value="Unassembled WGS sequence"/>
</dbReference>
<dbReference type="EMBL" id="BAAATD010000010">
    <property type="protein sequence ID" value="GAA2622302.1"/>
    <property type="molecule type" value="Genomic_DNA"/>
</dbReference>
<gene>
    <name evidence="2" type="ORF">GCM10010411_67920</name>
</gene>
<organism evidence="2 3">
    <name type="scientific">Actinomadura fulvescens</name>
    <dbReference type="NCBI Taxonomy" id="46160"/>
    <lineage>
        <taxon>Bacteria</taxon>
        <taxon>Bacillati</taxon>
        <taxon>Actinomycetota</taxon>
        <taxon>Actinomycetes</taxon>
        <taxon>Streptosporangiales</taxon>
        <taxon>Thermomonosporaceae</taxon>
        <taxon>Actinomadura</taxon>
    </lineage>
</organism>
<proteinExistence type="predicted"/>
<sequence>MPLARQGARRRSQQEAVLGAPSIRRTAPADASRAPLGPVAGTILDASPHLLVLHTADGEVRLPMTEATTVWHGGRGGPGSLRPGRDVVVRPAADGLRADRVWVDISRVAGVILACGRDTVEVDMGPHRGRAHVVIPPHALGRILVRHPRMEPGYLIDTICVRSPDGPRAVRPGTSQPGYRADDLASPEPGTPVPDPIRGTATWFGGIVGQQSHTRGDGSHTNVVRGWRRSLAGAYATIGAAYPAVDSEGNAGGCPDAPSGCVALPYLSVGSVLSVRNECTGRTAAVPITECGCAAALYCDRCVECGTSPRGRVVELTPAAFVSLGGDLDGGCFNVVVRPTGADR</sequence>
<feature type="region of interest" description="Disordered" evidence="1">
    <location>
        <begin position="1"/>
        <end position="34"/>
    </location>
</feature>
<protein>
    <submittedName>
        <fullName evidence="2">Uncharacterized protein</fullName>
    </submittedName>
</protein>
<accession>A0ABP6CR97</accession>
<keyword evidence="3" id="KW-1185">Reference proteome</keyword>
<feature type="region of interest" description="Disordered" evidence="1">
    <location>
        <begin position="166"/>
        <end position="191"/>
    </location>
</feature>
<dbReference type="RefSeq" id="WP_344546565.1">
    <property type="nucleotide sequence ID" value="NZ_BAAATD010000010.1"/>
</dbReference>
<name>A0ABP6CR97_9ACTN</name>
<comment type="caution">
    <text evidence="2">The sequence shown here is derived from an EMBL/GenBank/DDBJ whole genome shotgun (WGS) entry which is preliminary data.</text>
</comment>
<reference evidence="3" key="1">
    <citation type="journal article" date="2019" name="Int. J. Syst. Evol. Microbiol.">
        <title>The Global Catalogue of Microorganisms (GCM) 10K type strain sequencing project: providing services to taxonomists for standard genome sequencing and annotation.</title>
        <authorList>
            <consortium name="The Broad Institute Genomics Platform"/>
            <consortium name="The Broad Institute Genome Sequencing Center for Infectious Disease"/>
            <person name="Wu L."/>
            <person name="Ma J."/>
        </authorList>
    </citation>
    <scope>NUCLEOTIDE SEQUENCE [LARGE SCALE GENOMIC DNA]</scope>
    <source>
        <strain evidence="3">JCM 6833</strain>
    </source>
</reference>
<evidence type="ECO:0000313" key="2">
    <source>
        <dbReference type="EMBL" id="GAA2622302.1"/>
    </source>
</evidence>
<evidence type="ECO:0000313" key="3">
    <source>
        <dbReference type="Proteomes" id="UP001501509"/>
    </source>
</evidence>